<evidence type="ECO:0000313" key="2">
    <source>
        <dbReference type="EMBL" id="MFB9475657.1"/>
    </source>
</evidence>
<gene>
    <name evidence="2" type="ORF">ACFFR3_39730</name>
</gene>
<feature type="compositionally biased region" description="Basic and acidic residues" evidence="1">
    <location>
        <begin position="378"/>
        <end position="395"/>
    </location>
</feature>
<evidence type="ECO:0000256" key="1">
    <source>
        <dbReference type="SAM" id="MobiDB-lite"/>
    </source>
</evidence>
<proteinExistence type="predicted"/>
<protein>
    <recommendedName>
        <fullName evidence="4">WXG100 family type VII secretion target</fullName>
    </recommendedName>
</protein>
<comment type="caution">
    <text evidence="2">The sequence shown here is derived from an EMBL/GenBank/DDBJ whole genome shotgun (WGS) entry which is preliminary data.</text>
</comment>
<evidence type="ECO:0008006" key="4">
    <source>
        <dbReference type="Google" id="ProtNLM"/>
    </source>
</evidence>
<reference evidence="2 3" key="1">
    <citation type="submission" date="2024-09" db="EMBL/GenBank/DDBJ databases">
        <authorList>
            <person name="Sun Q."/>
            <person name="Mori K."/>
        </authorList>
    </citation>
    <scope>NUCLEOTIDE SEQUENCE [LARGE SCALE GENOMIC DNA]</scope>
    <source>
        <strain evidence="2 3">JCM 3324</strain>
    </source>
</reference>
<feature type="region of interest" description="Disordered" evidence="1">
    <location>
        <begin position="176"/>
        <end position="407"/>
    </location>
</feature>
<organism evidence="2 3">
    <name type="scientific">Nonomuraea salmonea</name>
    <dbReference type="NCBI Taxonomy" id="46181"/>
    <lineage>
        <taxon>Bacteria</taxon>
        <taxon>Bacillati</taxon>
        <taxon>Actinomycetota</taxon>
        <taxon>Actinomycetes</taxon>
        <taxon>Streptosporangiales</taxon>
        <taxon>Streptosporangiaceae</taxon>
        <taxon>Nonomuraea</taxon>
    </lineage>
</organism>
<feature type="compositionally biased region" description="Polar residues" evidence="1">
    <location>
        <begin position="247"/>
        <end position="296"/>
    </location>
</feature>
<dbReference type="Proteomes" id="UP001589568">
    <property type="component" value="Unassembled WGS sequence"/>
</dbReference>
<feature type="compositionally biased region" description="Polar residues" evidence="1">
    <location>
        <begin position="306"/>
        <end position="322"/>
    </location>
</feature>
<feature type="region of interest" description="Disordered" evidence="1">
    <location>
        <begin position="9"/>
        <end position="32"/>
    </location>
</feature>
<evidence type="ECO:0000313" key="3">
    <source>
        <dbReference type="Proteomes" id="UP001589568"/>
    </source>
</evidence>
<dbReference type="EMBL" id="JBHMCF010000042">
    <property type="protein sequence ID" value="MFB9475657.1"/>
    <property type="molecule type" value="Genomic_DNA"/>
</dbReference>
<keyword evidence="3" id="KW-1185">Reference proteome</keyword>
<feature type="compositionally biased region" description="Polar residues" evidence="1">
    <location>
        <begin position="176"/>
        <end position="186"/>
    </location>
</feature>
<dbReference type="RefSeq" id="WP_379484800.1">
    <property type="nucleotide sequence ID" value="NZ_JBHMCF010000042.1"/>
</dbReference>
<feature type="compositionally biased region" description="Gly residues" evidence="1">
    <location>
        <begin position="346"/>
        <end position="364"/>
    </location>
</feature>
<sequence length="407" mass="42782">MTDYWVGTLKDSREPQIDGTQPLGGDAESSDGISDLIQSTKPEKVAEAGRRYTEIAEMCATSVELLHTEAARIAQTLGGESLEGIFGTIGELQRDLARLSFAARSVGQPLVWYGAEVLPWFHHNVPRTGSVDLDDSLGDAVGTDTNAHALARHHLQQLNRFIQAVYHSIDDHVEQRTTAPQTSLTDPSFDPRLGLPSGLTANPYGNLGSTPGSGGPDLPRLDDPSLQDPSLRDPSAPDPSAQDPSLQDPSLQDPSLQNPSLQNPSLQNPSLQNPSLQNPSLQDPSLRNPSLENPSLHQPDLRNPATHLSSYPNPQVPTTQSIVPGMPTGAGPSMLPGSAAATQLGGTPGGPGAPGAGGMPGGPMGMIPPMGGAGGAGQERERERMKMPLTEHDPFDSDDLGGPPLIT</sequence>
<accession>A0ABV5NZG1</accession>
<name>A0ABV5NZG1_9ACTN</name>